<evidence type="ECO:0000313" key="5">
    <source>
        <dbReference type="Proteomes" id="UP001310890"/>
    </source>
</evidence>
<comment type="caution">
    <text evidence="4">The sequence shown here is derived from an EMBL/GenBank/DDBJ whole genome shotgun (WGS) entry which is preliminary data.</text>
</comment>
<keyword evidence="1" id="KW-0732">Signal</keyword>
<dbReference type="InterPro" id="IPR008928">
    <property type="entry name" value="6-hairpin_glycosidase_sf"/>
</dbReference>
<accession>A0AAN7TH00</accession>
<dbReference type="InterPro" id="IPR005194">
    <property type="entry name" value="Glyco_hydro_65_C"/>
</dbReference>
<sequence>MRYSYSTGALLALAGSALATTPRPYPLADAYLKTTNFLNHSAYIQDLDDQQWYLDNIPFIDVPDQSMSDVYYYRTSVIKRHLKWVAEGEALTFERKQIDPVSWSSKFQTTPDSAPHQVVELRWLRDLNYVKNHIQQYTRGGVEKLSGITFTHYMHQAIYEHAQSTGDIPFLTSQLEGLIAMYNLWDVQRDNTTGLYHRSPLSDAQEYSLPGFLVGGPGGNAMSVWDDFGLTAAQGGGNDYGLIWSGPETYRPSMNAYMVAGARAIGEIAAMAGNASLAQTWSTYSSDLQTKMEDMLYSRDLNFWIDVVEHTNLRCEGRELIGTYPYRFGIGLNETYVQGLEASMTEEHFLSEYGPTTLEQDNPYFTALKNTTYCCVWNGQSWPFSTSVYLDTLARIARNGLSNIITPAFFNQELSKYTATNYKDGVPYTAESHYPSMDGWSGDTGNHSEHYLHSTYLNNIFTDLFGIVPTFGDTLVLQPLVPSNWSHFAIENLPYHGSLLSFVWDQDGSHYKTGLYGNTSAGLSIYSNGTLFHNQPTLCAVNVTLPFNTTEAAQALAAQPEWQNIVANPNSPWNLPSVTSDYCLNLNGDKCNFVAWKMNDGLLWYDTTPDNRWTNNQSQVPYSTINVTLSRPRQIHSLSLAIFDDTARGGVAACPAGIRVLDAKGETIAFRNPWTDCVPNALNTIPFAAPEATNSSSVNTTTPASNHVVTTDFLQVILSDELRYTTAVTELQLWVPPNTGPRYEAEDGLIGTFIGSFEGKASGLNGTIENGGVTLHAGAWVELSDVRRADGGEGVTRLTVLGGGRGSVEVQMNWLSNTTLSFDGMGNQTIEVEMWRGGNWVTIFQTGGQPWVDAVVVG</sequence>
<feature type="signal peptide" evidence="1">
    <location>
        <begin position="1"/>
        <end position="19"/>
    </location>
</feature>
<feature type="domain" description="Glycoside hydrolase family 65 C-terminal" evidence="2">
    <location>
        <begin position="471"/>
        <end position="513"/>
    </location>
</feature>
<dbReference type="InterPro" id="IPR012341">
    <property type="entry name" value="6hp_glycosidase-like_sf"/>
</dbReference>
<evidence type="ECO:0000259" key="3">
    <source>
        <dbReference type="Pfam" id="PF22422"/>
    </source>
</evidence>
<dbReference type="Gene3D" id="2.60.120.260">
    <property type="entry name" value="Galactose-binding domain-like"/>
    <property type="match status" value="1"/>
</dbReference>
<dbReference type="GO" id="GO:0005975">
    <property type="term" value="P:carbohydrate metabolic process"/>
    <property type="evidence" value="ECO:0007669"/>
    <property type="project" value="InterPro"/>
</dbReference>
<dbReference type="EMBL" id="JAVRRL010000042">
    <property type="protein sequence ID" value="KAK5111096.1"/>
    <property type="molecule type" value="Genomic_DNA"/>
</dbReference>
<reference evidence="4" key="1">
    <citation type="submission" date="2023-08" db="EMBL/GenBank/DDBJ databases">
        <title>Black Yeasts Isolated from many extreme environments.</title>
        <authorList>
            <person name="Coleine C."/>
            <person name="Stajich J.E."/>
            <person name="Selbmann L."/>
        </authorList>
    </citation>
    <scope>NUCLEOTIDE SEQUENCE</scope>
    <source>
        <strain evidence="4">CCFEE 5401</strain>
    </source>
</reference>
<evidence type="ECO:0000259" key="2">
    <source>
        <dbReference type="Pfam" id="PF03633"/>
    </source>
</evidence>
<feature type="domain" description="Mannosylglycerate hydrolase MGH1-like glycoside hydrolase" evidence="3">
    <location>
        <begin position="109"/>
        <end position="454"/>
    </location>
</feature>
<dbReference type="AlphaFoldDB" id="A0AAN7TH00"/>
<dbReference type="Proteomes" id="UP001310890">
    <property type="component" value="Unassembled WGS sequence"/>
</dbReference>
<gene>
    <name evidence="4" type="ORF">LTR62_005295</name>
</gene>
<proteinExistence type="predicted"/>
<evidence type="ECO:0000313" key="4">
    <source>
        <dbReference type="EMBL" id="KAK5111096.1"/>
    </source>
</evidence>
<feature type="chain" id="PRO_5043015315" description="Alpha,alpha-trehalase" evidence="1">
    <location>
        <begin position="20"/>
        <end position="858"/>
    </location>
</feature>
<organism evidence="4 5">
    <name type="scientific">Meristemomyces frigidus</name>
    <dbReference type="NCBI Taxonomy" id="1508187"/>
    <lineage>
        <taxon>Eukaryota</taxon>
        <taxon>Fungi</taxon>
        <taxon>Dikarya</taxon>
        <taxon>Ascomycota</taxon>
        <taxon>Pezizomycotina</taxon>
        <taxon>Dothideomycetes</taxon>
        <taxon>Dothideomycetidae</taxon>
        <taxon>Mycosphaerellales</taxon>
        <taxon>Teratosphaeriaceae</taxon>
        <taxon>Meristemomyces</taxon>
    </lineage>
</organism>
<dbReference type="Pfam" id="PF22422">
    <property type="entry name" value="MGH1-like_GH"/>
    <property type="match status" value="1"/>
</dbReference>
<dbReference type="InterPro" id="IPR054491">
    <property type="entry name" value="MGH1-like_GH"/>
</dbReference>
<dbReference type="Gene3D" id="1.50.10.10">
    <property type="match status" value="1"/>
</dbReference>
<evidence type="ECO:0008006" key="6">
    <source>
        <dbReference type="Google" id="ProtNLM"/>
    </source>
</evidence>
<name>A0AAN7TH00_9PEZI</name>
<dbReference type="SUPFAM" id="SSF48208">
    <property type="entry name" value="Six-hairpin glycosidases"/>
    <property type="match status" value="1"/>
</dbReference>
<protein>
    <recommendedName>
        <fullName evidence="6">Alpha,alpha-trehalase</fullName>
    </recommendedName>
</protein>
<dbReference type="GO" id="GO:0003824">
    <property type="term" value="F:catalytic activity"/>
    <property type="evidence" value="ECO:0007669"/>
    <property type="project" value="UniProtKB-ARBA"/>
</dbReference>
<evidence type="ECO:0000256" key="1">
    <source>
        <dbReference type="SAM" id="SignalP"/>
    </source>
</evidence>
<dbReference type="Pfam" id="PF03633">
    <property type="entry name" value="Glyco_hydro_65C"/>
    <property type="match status" value="1"/>
</dbReference>